<accession>A0ABT8FX63</accession>
<feature type="compositionally biased region" description="Basic and acidic residues" evidence="1">
    <location>
        <begin position="1"/>
        <end position="10"/>
    </location>
</feature>
<evidence type="ECO:0000313" key="4">
    <source>
        <dbReference type="Proteomes" id="UP001172738"/>
    </source>
</evidence>
<proteinExistence type="predicted"/>
<feature type="compositionally biased region" description="Low complexity" evidence="1">
    <location>
        <begin position="179"/>
        <end position="189"/>
    </location>
</feature>
<feature type="compositionally biased region" description="Basic and acidic residues" evidence="1">
    <location>
        <begin position="57"/>
        <end position="70"/>
    </location>
</feature>
<name>A0ABT8FX63_9MICO</name>
<keyword evidence="2" id="KW-1133">Transmembrane helix</keyword>
<feature type="compositionally biased region" description="Basic and acidic residues" evidence="1">
    <location>
        <begin position="109"/>
        <end position="125"/>
    </location>
</feature>
<protein>
    <submittedName>
        <fullName evidence="3">Uncharacterized protein</fullName>
    </submittedName>
</protein>
<comment type="caution">
    <text evidence="3">The sequence shown here is derived from an EMBL/GenBank/DDBJ whole genome shotgun (WGS) entry which is preliminary data.</text>
</comment>
<keyword evidence="2" id="KW-0472">Membrane</keyword>
<evidence type="ECO:0000313" key="3">
    <source>
        <dbReference type="EMBL" id="MDN4471485.1"/>
    </source>
</evidence>
<reference evidence="3" key="1">
    <citation type="submission" date="2023-06" db="EMBL/GenBank/DDBJ databases">
        <title>SYSU T00b26.</title>
        <authorList>
            <person name="Gao L."/>
            <person name="Fang B.-Z."/>
            <person name="Li W.-J."/>
        </authorList>
    </citation>
    <scope>NUCLEOTIDE SEQUENCE</scope>
    <source>
        <strain evidence="3">SYSU T00b26</strain>
    </source>
</reference>
<dbReference type="Proteomes" id="UP001172738">
    <property type="component" value="Unassembled WGS sequence"/>
</dbReference>
<feature type="transmembrane region" description="Helical" evidence="2">
    <location>
        <begin position="202"/>
        <end position="223"/>
    </location>
</feature>
<sequence>MSPEEKDDRSAPAGAPEAESPSDDEQTVVSRRLAAEPSEGPRASEATGTGSLTGGTDGDHETDRGDDDQTRAVARARPHGAHPGDHTLVVPRGRAPELMPPAPQEDEEATRAIDRRPSLVEERVAGRRRGIAPPPMAPGLASRVTPAAEAAGPGSVSRYAPRELPPAPASRPAEQTTMSGRLGSSSLSSVNRKGRRQARAALASWVAISALSLAGLVTLALQLL</sequence>
<evidence type="ECO:0000256" key="2">
    <source>
        <dbReference type="SAM" id="Phobius"/>
    </source>
</evidence>
<gene>
    <name evidence="3" type="ORF">QQX04_00600</name>
</gene>
<dbReference type="RefSeq" id="WP_301125160.1">
    <property type="nucleotide sequence ID" value="NZ_JAUHPV010000001.1"/>
</dbReference>
<evidence type="ECO:0000256" key="1">
    <source>
        <dbReference type="SAM" id="MobiDB-lite"/>
    </source>
</evidence>
<organism evidence="3 4">
    <name type="scientific">Demequina zhanjiangensis</name>
    <dbReference type="NCBI Taxonomy" id="3051659"/>
    <lineage>
        <taxon>Bacteria</taxon>
        <taxon>Bacillati</taxon>
        <taxon>Actinomycetota</taxon>
        <taxon>Actinomycetes</taxon>
        <taxon>Micrococcales</taxon>
        <taxon>Demequinaceae</taxon>
        <taxon>Demequina</taxon>
    </lineage>
</organism>
<keyword evidence="2" id="KW-0812">Transmembrane</keyword>
<keyword evidence="4" id="KW-1185">Reference proteome</keyword>
<dbReference type="EMBL" id="JAUHPV010000001">
    <property type="protein sequence ID" value="MDN4471485.1"/>
    <property type="molecule type" value="Genomic_DNA"/>
</dbReference>
<feature type="region of interest" description="Disordered" evidence="1">
    <location>
        <begin position="1"/>
        <end position="194"/>
    </location>
</feature>